<proteinExistence type="predicted"/>
<feature type="region of interest" description="Disordered" evidence="1">
    <location>
        <begin position="244"/>
        <end position="265"/>
    </location>
</feature>
<dbReference type="AlphaFoldDB" id="A0A1V6ULG4"/>
<name>A0A1V6ULG4_9EURO</name>
<accession>A0A1V6ULG4</accession>
<organism evidence="2 3">
    <name type="scientific">Penicillium coprophilum</name>
    <dbReference type="NCBI Taxonomy" id="36646"/>
    <lineage>
        <taxon>Eukaryota</taxon>
        <taxon>Fungi</taxon>
        <taxon>Dikarya</taxon>
        <taxon>Ascomycota</taxon>
        <taxon>Pezizomycotina</taxon>
        <taxon>Eurotiomycetes</taxon>
        <taxon>Eurotiomycetidae</taxon>
        <taxon>Eurotiales</taxon>
        <taxon>Aspergillaceae</taxon>
        <taxon>Penicillium</taxon>
    </lineage>
</organism>
<feature type="region of interest" description="Disordered" evidence="1">
    <location>
        <begin position="34"/>
        <end position="212"/>
    </location>
</feature>
<evidence type="ECO:0000256" key="1">
    <source>
        <dbReference type="SAM" id="MobiDB-lite"/>
    </source>
</evidence>
<reference evidence="3" key="1">
    <citation type="journal article" date="2017" name="Nat. Microbiol.">
        <title>Global analysis of biosynthetic gene clusters reveals vast potential of secondary metabolite production in Penicillium species.</title>
        <authorList>
            <person name="Nielsen J.C."/>
            <person name="Grijseels S."/>
            <person name="Prigent S."/>
            <person name="Ji B."/>
            <person name="Dainat J."/>
            <person name="Nielsen K.F."/>
            <person name="Frisvad J.C."/>
            <person name="Workman M."/>
            <person name="Nielsen J."/>
        </authorList>
    </citation>
    <scope>NUCLEOTIDE SEQUENCE [LARGE SCALE GENOMIC DNA]</scope>
    <source>
        <strain evidence="3">IBT 31321</strain>
    </source>
</reference>
<sequence>MFQPHSETPGESSWFYVLMMCKFSRLSRNRYVTPPQKRHLTTRQRSVQGTKSQSFCPTSPTKAAQQGPSNQRSTILHQKAIAKHHDHAKRKGKGKNTTPDSEGKDSENSEVEDNGCPLADFKPPSKTQRRNTKPKTTERSRNTKYPTDHGVTKGKNSHSYAGIKPLFSRTDCPTVQRKRGMKRDRNPYGFENGSTEESTDESSGAEMNASSFRLDHEIAKRKRLKKVNEIDEEVRRRAARALAKANSIKTGRQVENHRKIHNSNNFAVGKAMDGLTLSEDASKAKARSQNGNRKKLDKTNEPTGSTGRDLAGATMDGLTLGENVATTDGLTAENMKHGESCNFTDEESKEPERPETRHV</sequence>
<comment type="caution">
    <text evidence="2">The sequence shown here is derived from an EMBL/GenBank/DDBJ whole genome shotgun (WGS) entry which is preliminary data.</text>
</comment>
<dbReference type="Proteomes" id="UP000191500">
    <property type="component" value="Unassembled WGS sequence"/>
</dbReference>
<evidence type="ECO:0000313" key="2">
    <source>
        <dbReference type="EMBL" id="OQE39251.1"/>
    </source>
</evidence>
<gene>
    <name evidence="2" type="ORF">PENCOP_c007G00054</name>
</gene>
<protein>
    <submittedName>
        <fullName evidence="2">Uncharacterized protein</fullName>
    </submittedName>
</protein>
<feature type="region of interest" description="Disordered" evidence="1">
    <location>
        <begin position="279"/>
        <end position="359"/>
    </location>
</feature>
<keyword evidence="3" id="KW-1185">Reference proteome</keyword>
<evidence type="ECO:0000313" key="3">
    <source>
        <dbReference type="Proteomes" id="UP000191500"/>
    </source>
</evidence>
<feature type="compositionally biased region" description="Polar residues" evidence="1">
    <location>
        <begin position="43"/>
        <end position="76"/>
    </location>
</feature>
<feature type="compositionally biased region" description="Basic residues" evidence="1">
    <location>
        <begin position="80"/>
        <end position="94"/>
    </location>
</feature>
<feature type="compositionally biased region" description="Low complexity" evidence="1">
    <location>
        <begin position="191"/>
        <end position="204"/>
    </location>
</feature>
<feature type="compositionally biased region" description="Basic and acidic residues" evidence="1">
    <location>
        <begin position="135"/>
        <end position="151"/>
    </location>
</feature>
<dbReference type="EMBL" id="MDDG01000007">
    <property type="protein sequence ID" value="OQE39251.1"/>
    <property type="molecule type" value="Genomic_DNA"/>
</dbReference>
<feature type="compositionally biased region" description="Basic and acidic residues" evidence="1">
    <location>
        <begin position="350"/>
        <end position="359"/>
    </location>
</feature>